<dbReference type="Gene3D" id="3.30.70.330">
    <property type="match status" value="1"/>
</dbReference>
<dbReference type="CDD" id="cd00590">
    <property type="entry name" value="RRM_SF"/>
    <property type="match status" value="1"/>
</dbReference>
<evidence type="ECO:0000313" key="5">
    <source>
        <dbReference type="EMBL" id="OCT48743.1"/>
    </source>
</evidence>
<comment type="caution">
    <text evidence="5">The sequence shown here is derived from an EMBL/GenBank/DDBJ whole genome shotgun (WGS) entry which is preliminary data.</text>
</comment>
<dbReference type="EMBL" id="LGRB01000011">
    <property type="protein sequence ID" value="OCT48743.1"/>
    <property type="molecule type" value="Genomic_DNA"/>
</dbReference>
<dbReference type="InterPro" id="IPR050374">
    <property type="entry name" value="RRT5_SRSF_SR"/>
</dbReference>
<dbReference type="PANTHER" id="PTHR23003">
    <property type="entry name" value="RNA RECOGNITION MOTIF RRM DOMAIN CONTAINING PROTEIN"/>
    <property type="match status" value="1"/>
</dbReference>
<dbReference type="Proteomes" id="UP000094526">
    <property type="component" value="Unassembled WGS sequence"/>
</dbReference>
<accession>A0A1C1CJN8</accession>
<gene>
    <name evidence="5" type="ORF">CLCR_04712</name>
</gene>
<dbReference type="InterPro" id="IPR012677">
    <property type="entry name" value="Nucleotide-bd_a/b_plait_sf"/>
</dbReference>
<protein>
    <recommendedName>
        <fullName evidence="4">RRM domain-containing protein</fullName>
    </recommendedName>
</protein>
<feature type="compositionally biased region" description="Low complexity" evidence="3">
    <location>
        <begin position="111"/>
        <end position="128"/>
    </location>
</feature>
<evidence type="ECO:0000256" key="3">
    <source>
        <dbReference type="SAM" id="MobiDB-lite"/>
    </source>
</evidence>
<dbReference type="SMART" id="SM00360">
    <property type="entry name" value="RRM"/>
    <property type="match status" value="1"/>
</dbReference>
<name>A0A1C1CJN8_9EURO</name>
<evidence type="ECO:0000256" key="1">
    <source>
        <dbReference type="ARBA" id="ARBA00022884"/>
    </source>
</evidence>
<dbReference type="SUPFAM" id="SSF54928">
    <property type="entry name" value="RNA-binding domain, RBD"/>
    <property type="match status" value="1"/>
</dbReference>
<dbReference type="PANTHER" id="PTHR23003:SF17">
    <property type="entry name" value="RNA-BINDING PROTEIN PIN4"/>
    <property type="match status" value="1"/>
</dbReference>
<proteinExistence type="predicted"/>
<feature type="compositionally biased region" description="Acidic residues" evidence="3">
    <location>
        <begin position="389"/>
        <end position="412"/>
    </location>
</feature>
<evidence type="ECO:0000259" key="4">
    <source>
        <dbReference type="PROSITE" id="PS50102"/>
    </source>
</evidence>
<keyword evidence="1 2" id="KW-0694">RNA-binding</keyword>
<dbReference type="OrthoDB" id="1049195at2759"/>
<dbReference type="VEuPathDB" id="FungiDB:CLCR_04712"/>
<feature type="compositionally biased region" description="Basic and acidic residues" evidence="3">
    <location>
        <begin position="341"/>
        <end position="356"/>
    </location>
</feature>
<dbReference type="GO" id="GO:0005634">
    <property type="term" value="C:nucleus"/>
    <property type="evidence" value="ECO:0007669"/>
    <property type="project" value="TreeGrafter"/>
</dbReference>
<dbReference type="GO" id="GO:0003729">
    <property type="term" value="F:mRNA binding"/>
    <property type="evidence" value="ECO:0007669"/>
    <property type="project" value="TreeGrafter"/>
</dbReference>
<feature type="compositionally biased region" description="Low complexity" evidence="3">
    <location>
        <begin position="370"/>
        <end position="384"/>
    </location>
</feature>
<feature type="domain" description="RRM" evidence="4">
    <location>
        <begin position="218"/>
        <end position="297"/>
    </location>
</feature>
<dbReference type="eggNOG" id="ENOG502SU10">
    <property type="taxonomic scope" value="Eukaryota"/>
</dbReference>
<dbReference type="AlphaFoldDB" id="A0A1C1CJN8"/>
<dbReference type="GO" id="GO:0005737">
    <property type="term" value="C:cytoplasm"/>
    <property type="evidence" value="ECO:0007669"/>
    <property type="project" value="TreeGrafter"/>
</dbReference>
<dbReference type="Pfam" id="PF00076">
    <property type="entry name" value="RRM_1"/>
    <property type="match status" value="1"/>
</dbReference>
<dbReference type="VEuPathDB" id="FungiDB:G647_03156"/>
<dbReference type="STRING" id="86049.A0A1C1CJN8"/>
<evidence type="ECO:0000256" key="2">
    <source>
        <dbReference type="PROSITE-ProRule" id="PRU00176"/>
    </source>
</evidence>
<feature type="region of interest" description="Disordered" evidence="3">
    <location>
        <begin position="295"/>
        <end position="416"/>
    </location>
</feature>
<dbReference type="PROSITE" id="PS50102">
    <property type="entry name" value="RRM"/>
    <property type="match status" value="1"/>
</dbReference>
<reference evidence="6" key="1">
    <citation type="submission" date="2015-07" db="EMBL/GenBank/DDBJ databases">
        <authorList>
            <person name="Teixeira M.M."/>
            <person name="Souza R.C."/>
            <person name="Almeida L.G."/>
            <person name="Vicente V.A."/>
            <person name="de Hoog S."/>
            <person name="Bocca A.L."/>
            <person name="de Almeida S.R."/>
            <person name="Vasconcelos A.T."/>
            <person name="Felipe M.S."/>
        </authorList>
    </citation>
    <scope>NUCLEOTIDE SEQUENCE [LARGE SCALE GENOMIC DNA]</scope>
    <source>
        <strain evidence="6">KSF</strain>
    </source>
</reference>
<dbReference type="InterPro" id="IPR000504">
    <property type="entry name" value="RRM_dom"/>
</dbReference>
<organism evidence="5 6">
    <name type="scientific">Cladophialophora carrionii</name>
    <dbReference type="NCBI Taxonomy" id="86049"/>
    <lineage>
        <taxon>Eukaryota</taxon>
        <taxon>Fungi</taxon>
        <taxon>Dikarya</taxon>
        <taxon>Ascomycota</taxon>
        <taxon>Pezizomycotina</taxon>
        <taxon>Eurotiomycetes</taxon>
        <taxon>Chaetothyriomycetidae</taxon>
        <taxon>Chaetothyriales</taxon>
        <taxon>Herpotrichiellaceae</taxon>
        <taxon>Cladophialophora</taxon>
    </lineage>
</organism>
<feature type="region of interest" description="Disordered" evidence="3">
    <location>
        <begin position="81"/>
        <end position="128"/>
    </location>
</feature>
<dbReference type="InterPro" id="IPR035979">
    <property type="entry name" value="RBD_domain_sf"/>
</dbReference>
<keyword evidence="6" id="KW-1185">Reference proteome</keyword>
<sequence length="492" mass="53227">MPPKADVRRHRTSSRDEEQYIILVQPIPRHCRWQELKDMTRNLGGQQSLKAEVFEVYENLCTRGWNGQRVRVQLSTREKNGVLRTVEGPKESNGSLDTAAPPSLSHPPKGPMATTHPATPAYTTAAQPSAPLTYNPQYAKMGGWSSQQGAPSPLSTRGPITPYAPAACSSQHVYVPSTASTQTVTPLTQYGAHYASKAGSAQASSNSPLPPRPINDGTTILLSSLPYYQSESELRSLLKCYGNVLYLEIHPDHRNPGKNKGTARARYRTLSEALSAVRGLDGHILRDRKITVKQERNELLGQPGPRRPLQVVEGGASSSVSKQKKNVEFSSPASGAKSKKLRDAVRGPSRASDRSQRSISSTGSGPLVVNGASAQRGSQAAASSRDSDDSSEEDSNSDEDSEASPDDEEEGVQETMNGHSAVCAMRRTTMEQSAEDLDAALLGPASTSGMQGSGRRTDTFVISSCFSDKLANYWPVRFLVFAIGVTALWLWF</sequence>
<evidence type="ECO:0000313" key="6">
    <source>
        <dbReference type="Proteomes" id="UP000094526"/>
    </source>
</evidence>